<dbReference type="GO" id="GO:0008860">
    <property type="term" value="F:ferredoxin-NAD+ reductase activity"/>
    <property type="evidence" value="ECO:0007669"/>
    <property type="project" value="UniProtKB-EC"/>
</dbReference>
<evidence type="ECO:0000256" key="3">
    <source>
        <dbReference type="ARBA" id="ARBA00022827"/>
    </source>
</evidence>
<dbReference type="EC" id="1.18.1.3" evidence="7"/>
<accession>A0A6J5ASC2</accession>
<evidence type="ECO:0000256" key="2">
    <source>
        <dbReference type="ARBA" id="ARBA00022630"/>
    </source>
</evidence>
<keyword evidence="4 7" id="KW-0560">Oxidoreductase</keyword>
<dbReference type="PRINTS" id="PR00368">
    <property type="entry name" value="FADPNR"/>
</dbReference>
<feature type="domain" description="Reductase C-terminal" evidence="6">
    <location>
        <begin position="316"/>
        <end position="400"/>
    </location>
</feature>
<evidence type="ECO:0000259" key="6">
    <source>
        <dbReference type="Pfam" id="PF14759"/>
    </source>
</evidence>
<dbReference type="GO" id="GO:0005737">
    <property type="term" value="C:cytoplasm"/>
    <property type="evidence" value="ECO:0007669"/>
    <property type="project" value="TreeGrafter"/>
</dbReference>
<proteinExistence type="predicted"/>
<dbReference type="InterPro" id="IPR050446">
    <property type="entry name" value="FAD-oxidoreductase/Apoptosis"/>
</dbReference>
<name>A0A6J5ASC2_9BURK</name>
<dbReference type="Pfam" id="PF14759">
    <property type="entry name" value="Reductase_C"/>
    <property type="match status" value="1"/>
</dbReference>
<keyword evidence="7" id="KW-0223">Dioxygenase</keyword>
<dbReference type="PANTHER" id="PTHR43557:SF2">
    <property type="entry name" value="RIESKE DOMAIN-CONTAINING PROTEIN-RELATED"/>
    <property type="match status" value="1"/>
</dbReference>
<dbReference type="PRINTS" id="PR00469">
    <property type="entry name" value="PNDRDTASEII"/>
</dbReference>
<comment type="cofactor">
    <cofactor evidence="1">
        <name>FAD</name>
        <dbReference type="ChEBI" id="CHEBI:57692"/>
    </cofactor>
</comment>
<evidence type="ECO:0000259" key="5">
    <source>
        <dbReference type="Pfam" id="PF07992"/>
    </source>
</evidence>
<dbReference type="Pfam" id="PF07992">
    <property type="entry name" value="Pyr_redox_2"/>
    <property type="match status" value="1"/>
</dbReference>
<evidence type="ECO:0000313" key="8">
    <source>
        <dbReference type="Proteomes" id="UP000494255"/>
    </source>
</evidence>
<keyword evidence="3" id="KW-0274">FAD</keyword>
<protein>
    <submittedName>
        <fullName evidence="7">Anthranilate 1,2-dioxygenase system ferredoxin--NAD(+) reductase component</fullName>
        <ecNumber evidence="7">1.18.1.3</ecNumber>
    </submittedName>
</protein>
<keyword evidence="8" id="KW-1185">Reference proteome</keyword>
<dbReference type="Gene3D" id="3.30.390.30">
    <property type="match status" value="1"/>
</dbReference>
<organism evidence="7 8">
    <name type="scientific">Paraburkholderia sediminicola</name>
    <dbReference type="NCBI Taxonomy" id="458836"/>
    <lineage>
        <taxon>Bacteria</taxon>
        <taxon>Pseudomonadati</taxon>
        <taxon>Pseudomonadota</taxon>
        <taxon>Betaproteobacteria</taxon>
        <taxon>Burkholderiales</taxon>
        <taxon>Burkholderiaceae</taxon>
        <taxon>Paraburkholderia</taxon>
    </lineage>
</organism>
<dbReference type="InterPro" id="IPR016156">
    <property type="entry name" value="FAD/NAD-linked_Rdtase_dimer_sf"/>
</dbReference>
<dbReference type="SUPFAM" id="SSF51905">
    <property type="entry name" value="FAD/NAD(P)-binding domain"/>
    <property type="match status" value="1"/>
</dbReference>
<dbReference type="AlphaFoldDB" id="A0A6J5ASC2"/>
<dbReference type="GO" id="GO:0051213">
    <property type="term" value="F:dioxygenase activity"/>
    <property type="evidence" value="ECO:0007669"/>
    <property type="project" value="UniProtKB-KW"/>
</dbReference>
<sequence>MQNQNFIIVGGGQAGRRAAEVLRQRAPDARICIIGDETHLPYDRPSLSKDALLDEEREQHAFIRDFAYYESQRIEVRLGQKVTAINRADRLLSLSDGSEIAYDRLLLATGSRVRKLHGGPVHYLRTLDDARHLRMRLAQGARVVIVGGGFIGLEVAATAIGRGCAVTLVEPADRLLKRSMPPEVSEFMRQLHVSRGVTFRLETQVTDIQQAPDGSVRVATSEGDLFADVVVAGIGVIPNTELAEQAGLEVRDGIVVNDECRTSDPNIFAAGEVTQHFVSSAGRHVRVESWQVAEKQPAVAAANMLGDTERYDETPWLWSDQYDCNVQSLGTFEDAHTVVLRGAVTDGAFSMIGLNDAGNVRAAVTVNNGKDMAIFVRMVAAGPVDRNQLADTSVSLRSLLKR</sequence>
<evidence type="ECO:0000256" key="4">
    <source>
        <dbReference type="ARBA" id="ARBA00023002"/>
    </source>
</evidence>
<gene>
    <name evidence="7" type="primary">andAa_1</name>
    <name evidence="7" type="ORF">LMG24238_02406</name>
</gene>
<dbReference type="SUPFAM" id="SSF55424">
    <property type="entry name" value="FAD/NAD-linked reductases, dimerisation (C-terminal) domain"/>
    <property type="match status" value="1"/>
</dbReference>
<reference evidence="7 8" key="1">
    <citation type="submission" date="2020-04" db="EMBL/GenBank/DDBJ databases">
        <authorList>
            <person name="De Canck E."/>
        </authorList>
    </citation>
    <scope>NUCLEOTIDE SEQUENCE [LARGE SCALE GENOMIC DNA]</scope>
    <source>
        <strain evidence="7 8">LMG 24238</strain>
    </source>
</reference>
<evidence type="ECO:0000313" key="7">
    <source>
        <dbReference type="EMBL" id="CAB3676867.1"/>
    </source>
</evidence>
<dbReference type="InterPro" id="IPR036188">
    <property type="entry name" value="FAD/NAD-bd_sf"/>
</dbReference>
<dbReference type="Proteomes" id="UP000494255">
    <property type="component" value="Unassembled WGS sequence"/>
</dbReference>
<evidence type="ECO:0000256" key="1">
    <source>
        <dbReference type="ARBA" id="ARBA00001974"/>
    </source>
</evidence>
<feature type="domain" description="FAD/NAD(P)-binding" evidence="5">
    <location>
        <begin position="6"/>
        <end position="296"/>
    </location>
</feature>
<dbReference type="EMBL" id="CADIKC010000002">
    <property type="protein sequence ID" value="CAB3676867.1"/>
    <property type="molecule type" value="Genomic_DNA"/>
</dbReference>
<dbReference type="InterPro" id="IPR023753">
    <property type="entry name" value="FAD/NAD-binding_dom"/>
</dbReference>
<dbReference type="GeneID" id="97041037"/>
<dbReference type="Gene3D" id="3.50.50.60">
    <property type="entry name" value="FAD/NAD(P)-binding domain"/>
    <property type="match status" value="2"/>
</dbReference>
<dbReference type="RefSeq" id="WP_175050620.1">
    <property type="nucleotide sequence ID" value="NZ_CADIKC010000002.1"/>
</dbReference>
<dbReference type="InterPro" id="IPR028202">
    <property type="entry name" value="Reductase_C"/>
</dbReference>
<dbReference type="GO" id="GO:0016651">
    <property type="term" value="F:oxidoreductase activity, acting on NAD(P)H"/>
    <property type="evidence" value="ECO:0007669"/>
    <property type="project" value="TreeGrafter"/>
</dbReference>
<dbReference type="PANTHER" id="PTHR43557">
    <property type="entry name" value="APOPTOSIS-INDUCING FACTOR 1"/>
    <property type="match status" value="1"/>
</dbReference>
<keyword evidence="2" id="KW-0285">Flavoprotein</keyword>